<dbReference type="AlphaFoldDB" id="A0A3R8Q6W0"/>
<dbReference type="InterPro" id="IPR041854">
    <property type="entry name" value="BFD-like_2Fe2S-bd_dom_sf"/>
</dbReference>
<dbReference type="GO" id="GO:0016491">
    <property type="term" value="F:oxidoreductase activity"/>
    <property type="evidence" value="ECO:0007669"/>
    <property type="project" value="UniProtKB-KW"/>
</dbReference>
<proteinExistence type="predicted"/>
<organism evidence="3 4">
    <name type="scientific">Sphingorhabdus wooponensis</name>
    <dbReference type="NCBI Taxonomy" id="940136"/>
    <lineage>
        <taxon>Bacteria</taxon>
        <taxon>Pseudomonadati</taxon>
        <taxon>Pseudomonadota</taxon>
        <taxon>Alphaproteobacteria</taxon>
        <taxon>Sphingomonadales</taxon>
        <taxon>Sphingomonadaceae</taxon>
        <taxon>Sphingorhabdus</taxon>
    </lineage>
</organism>
<evidence type="ECO:0000256" key="1">
    <source>
        <dbReference type="ARBA" id="ARBA00023002"/>
    </source>
</evidence>
<dbReference type="PRINTS" id="PR00411">
    <property type="entry name" value="PNDRDTASEI"/>
</dbReference>
<evidence type="ECO:0000259" key="2">
    <source>
        <dbReference type="Pfam" id="PF07992"/>
    </source>
</evidence>
<dbReference type="SUPFAM" id="SSF51905">
    <property type="entry name" value="FAD/NAD(P)-binding domain"/>
    <property type="match status" value="1"/>
</dbReference>
<dbReference type="InterPro" id="IPR036188">
    <property type="entry name" value="FAD/NAD-bd_sf"/>
</dbReference>
<dbReference type="OrthoDB" id="5287468at2"/>
<dbReference type="CDD" id="cd19946">
    <property type="entry name" value="GlpA-like_Fer2_BFD-like"/>
    <property type="match status" value="1"/>
</dbReference>
<accession>A0A3R8Q6W0</accession>
<dbReference type="Gene3D" id="1.10.10.1100">
    <property type="entry name" value="BFD-like [2Fe-2S]-binding domain"/>
    <property type="match status" value="1"/>
</dbReference>
<reference evidence="3 4" key="1">
    <citation type="submission" date="2018-12" db="EMBL/GenBank/DDBJ databases">
        <authorList>
            <person name="Kim S.-J."/>
            <person name="Jung G.-Y."/>
        </authorList>
    </citation>
    <scope>NUCLEOTIDE SEQUENCE [LARGE SCALE GENOMIC DNA]</scope>
    <source>
        <strain evidence="3 4">03SU3-P</strain>
    </source>
</reference>
<evidence type="ECO:0000313" key="3">
    <source>
        <dbReference type="EMBL" id="RRQ50986.1"/>
    </source>
</evidence>
<keyword evidence="4" id="KW-1185">Reference proteome</keyword>
<dbReference type="Gene3D" id="3.50.50.60">
    <property type="entry name" value="FAD/NAD(P)-binding domain"/>
    <property type="match status" value="2"/>
</dbReference>
<gene>
    <name evidence="3" type="ORF">D7D48_08250</name>
</gene>
<dbReference type="Proteomes" id="UP000268553">
    <property type="component" value="Unassembled WGS sequence"/>
</dbReference>
<dbReference type="Pfam" id="PF07992">
    <property type="entry name" value="Pyr_redox_2"/>
    <property type="match status" value="1"/>
</dbReference>
<dbReference type="PANTHER" id="PTHR42949">
    <property type="entry name" value="ANAEROBIC GLYCEROL-3-PHOSPHATE DEHYDROGENASE SUBUNIT B"/>
    <property type="match status" value="1"/>
</dbReference>
<feature type="domain" description="FAD/NAD(P)-binding" evidence="2">
    <location>
        <begin position="24"/>
        <end position="285"/>
    </location>
</feature>
<dbReference type="PRINTS" id="PR00368">
    <property type="entry name" value="FADPNR"/>
</dbReference>
<dbReference type="InterPro" id="IPR051691">
    <property type="entry name" value="Metab_Enz_Cyan_OpOx_G3PDH"/>
</dbReference>
<protein>
    <submittedName>
        <fullName evidence="3">FAD-dependent oxidoreductase</fullName>
    </submittedName>
</protein>
<dbReference type="PANTHER" id="PTHR42949:SF3">
    <property type="entry name" value="ANAEROBIC GLYCEROL-3-PHOSPHATE DEHYDROGENASE SUBUNIT B"/>
    <property type="match status" value="1"/>
</dbReference>
<sequence length="487" mass="51410">MDLNFTGTDVCAINGTRSAPEAKYDLVVIGAGPSGIAAAIEGAANGASVLLVDENPVSGALMGNDTPLYFGGRMTAATQNSDRMLEAIFMSMPDLEKAMEAGVELLLGTTAWGVYRNGPGVQSLPEQVVGLADAERSWIVGFDRIVLATGARDLAIAFPGWNQPGVMGAAALQMLLSRYGAFSGRRIVVLGSHDLALETALLAKEHGLDVAALVEVRDDPQGDAALLAKVTAAGIATYYGQSIAASKGGLDGIESITLTDGTNIACDTVCVAIGLIPSIELVDAMHGPRALNAARGGYIPAGEANVAAVGLCAGLPDTGFDHVAYRMDWVRAALRVNAPDTIICQCEEVTLADLIGIQPPNYLPRPAAIQARSLDTLLDDGPANPDQIKRLTRSGMGVCQGRRCRDQVAMMLAIESDKPFGTIPLASHRAPVRPLPLKILAEWDEPAAMDAAWDVWFGIPTQWVPVEDIGTEYQDAHREMLYTGMYK</sequence>
<dbReference type="InterPro" id="IPR023753">
    <property type="entry name" value="FAD/NAD-binding_dom"/>
</dbReference>
<evidence type="ECO:0000313" key="4">
    <source>
        <dbReference type="Proteomes" id="UP000268553"/>
    </source>
</evidence>
<dbReference type="EMBL" id="RWJI01000002">
    <property type="protein sequence ID" value="RRQ50986.1"/>
    <property type="molecule type" value="Genomic_DNA"/>
</dbReference>
<comment type="caution">
    <text evidence="3">The sequence shown here is derived from an EMBL/GenBank/DDBJ whole genome shotgun (WGS) entry which is preliminary data.</text>
</comment>
<dbReference type="RefSeq" id="WP_125230959.1">
    <property type="nucleotide sequence ID" value="NZ_RWJI01000002.1"/>
</dbReference>
<name>A0A3R8Q6W0_9SPHN</name>
<keyword evidence="1" id="KW-0560">Oxidoreductase</keyword>